<accession>B6SQQ4</accession>
<proteinExistence type="evidence at transcript level"/>
<protein>
    <submittedName>
        <fullName evidence="1">Uncharacterized protein</fullName>
    </submittedName>
</protein>
<dbReference type="AlphaFoldDB" id="B6SQQ4"/>
<reference evidence="1" key="1">
    <citation type="journal article" date="2009" name="Plant Mol. Biol.">
        <title>Insights into corn genes derived from large-scale cDNA sequencing.</title>
        <authorList>
            <person name="Alexandrov N.N."/>
            <person name="Brover V.V."/>
            <person name="Freidin S."/>
            <person name="Troukhan M.E."/>
            <person name="Tatarinova T.V."/>
            <person name="Zhang H."/>
            <person name="Swaller T.J."/>
            <person name="Lu Y.P."/>
            <person name="Bouck J."/>
            <person name="Flavell R.B."/>
            <person name="Feldmann K.A."/>
        </authorList>
    </citation>
    <scope>NUCLEOTIDE SEQUENCE</scope>
</reference>
<dbReference type="EMBL" id="EU955069">
    <property type="protein sequence ID" value="ACG27187.1"/>
    <property type="molecule type" value="mRNA"/>
</dbReference>
<evidence type="ECO:0000313" key="1">
    <source>
        <dbReference type="EMBL" id="ACG27187.1"/>
    </source>
</evidence>
<organism evidence="1">
    <name type="scientific">Zea mays</name>
    <name type="common">Maize</name>
    <dbReference type="NCBI Taxonomy" id="4577"/>
    <lineage>
        <taxon>Eukaryota</taxon>
        <taxon>Viridiplantae</taxon>
        <taxon>Streptophyta</taxon>
        <taxon>Embryophyta</taxon>
        <taxon>Tracheophyta</taxon>
        <taxon>Spermatophyta</taxon>
        <taxon>Magnoliopsida</taxon>
        <taxon>Liliopsida</taxon>
        <taxon>Poales</taxon>
        <taxon>Poaceae</taxon>
        <taxon>PACMAD clade</taxon>
        <taxon>Panicoideae</taxon>
        <taxon>Andropogonodae</taxon>
        <taxon>Andropogoneae</taxon>
        <taxon>Tripsacinae</taxon>
        <taxon>Zea</taxon>
    </lineage>
</organism>
<sequence>MYRFMTNPVQSNWSIEEIRRNRKALYILHFAVVCRSFNVCRVTKYSCNLYFGMHETGVFIHF</sequence>
<dbReference type="EMBL" id="EU971171">
    <property type="protein sequence ID" value="ACG43289.1"/>
    <property type="molecule type" value="mRNA"/>
</dbReference>
<dbReference type="HOGENOM" id="CLU_2907381_0_0_1"/>
<name>B6SQQ4_MAIZE</name>